<sequence length="165" mass="19219">MQGIAKAFLITIITSIVIVLLTNMAFFFPWYLTLVSETYYVSQVAATDNYLSKANYEDIKDSLEERPIFSKRKDDIEIWVHKSENYTYAGDSAISTVYTEDYSDYANDSDKPYQQRGEPIYVKISAVYPLTVKLWGKEYSRDIPVSFEMKTTGLKHYKDLPYYEN</sequence>
<keyword evidence="1" id="KW-1133">Transmembrane helix</keyword>
<organism evidence="2 3">
    <name type="scientific">Paenibacillus nanensis</name>
    <dbReference type="NCBI Taxonomy" id="393251"/>
    <lineage>
        <taxon>Bacteria</taxon>
        <taxon>Bacillati</taxon>
        <taxon>Bacillota</taxon>
        <taxon>Bacilli</taxon>
        <taxon>Bacillales</taxon>
        <taxon>Paenibacillaceae</taxon>
        <taxon>Paenibacillus</taxon>
    </lineage>
</organism>
<name>A0A3A1UQI8_9BACL</name>
<dbReference type="OrthoDB" id="2085330at2"/>
<keyword evidence="1" id="KW-0472">Membrane</keyword>
<proteinExistence type="predicted"/>
<gene>
    <name evidence="2" type="ORF">D3P08_19160</name>
</gene>
<evidence type="ECO:0000313" key="2">
    <source>
        <dbReference type="EMBL" id="RIX50817.1"/>
    </source>
</evidence>
<dbReference type="RefSeq" id="WP_119601498.1">
    <property type="nucleotide sequence ID" value="NZ_QXQA01000013.1"/>
</dbReference>
<reference evidence="2 3" key="1">
    <citation type="submission" date="2018-09" db="EMBL/GenBank/DDBJ databases">
        <title>Paenibacillus aracenensis nov. sp. isolated from a cave in southern Spain.</title>
        <authorList>
            <person name="Jurado V."/>
            <person name="Gutierrez-Patricio S."/>
            <person name="Gonzalez-Pimentel J.L."/>
            <person name="Miller A.Z."/>
            <person name="Laiz L."/>
            <person name="Saiz-Jimenez C."/>
        </authorList>
    </citation>
    <scope>NUCLEOTIDE SEQUENCE [LARGE SCALE GENOMIC DNA]</scope>
    <source>
        <strain evidence="2 3">DSM 22867</strain>
    </source>
</reference>
<keyword evidence="3" id="KW-1185">Reference proteome</keyword>
<dbReference type="EMBL" id="QXQA01000013">
    <property type="protein sequence ID" value="RIX50817.1"/>
    <property type="molecule type" value="Genomic_DNA"/>
</dbReference>
<evidence type="ECO:0000256" key="1">
    <source>
        <dbReference type="SAM" id="Phobius"/>
    </source>
</evidence>
<dbReference type="AlphaFoldDB" id="A0A3A1UQI8"/>
<feature type="transmembrane region" description="Helical" evidence="1">
    <location>
        <begin position="7"/>
        <end position="32"/>
    </location>
</feature>
<comment type="caution">
    <text evidence="2">The sequence shown here is derived from an EMBL/GenBank/DDBJ whole genome shotgun (WGS) entry which is preliminary data.</text>
</comment>
<protein>
    <submittedName>
        <fullName evidence="2">Uncharacterized protein</fullName>
    </submittedName>
</protein>
<evidence type="ECO:0000313" key="3">
    <source>
        <dbReference type="Proteomes" id="UP000266482"/>
    </source>
</evidence>
<accession>A0A3A1UQI8</accession>
<dbReference type="Proteomes" id="UP000266482">
    <property type="component" value="Unassembled WGS sequence"/>
</dbReference>
<keyword evidence="1" id="KW-0812">Transmembrane</keyword>